<name>A0A2A4F7Q0_9BURK</name>
<dbReference type="Pfam" id="PF10881">
    <property type="entry name" value="DUF2726"/>
    <property type="match status" value="1"/>
</dbReference>
<comment type="caution">
    <text evidence="2">The sequence shown here is derived from an EMBL/GenBank/DDBJ whole genome shotgun (WGS) entry which is preliminary data.</text>
</comment>
<evidence type="ECO:0000313" key="2">
    <source>
        <dbReference type="EMBL" id="PCE28702.1"/>
    </source>
</evidence>
<evidence type="ECO:0000313" key="3">
    <source>
        <dbReference type="Proteomes" id="UP000218022"/>
    </source>
</evidence>
<proteinExistence type="predicted"/>
<gene>
    <name evidence="2" type="ORF">BWP39_00495</name>
</gene>
<organism evidence="2 3">
    <name type="scientific">Paraburkholderia acidicola</name>
    <dbReference type="NCBI Taxonomy" id="1912599"/>
    <lineage>
        <taxon>Bacteria</taxon>
        <taxon>Pseudomonadati</taxon>
        <taxon>Pseudomonadota</taxon>
        <taxon>Betaproteobacteria</taxon>
        <taxon>Burkholderiales</taxon>
        <taxon>Burkholderiaceae</taxon>
        <taxon>Paraburkholderia</taxon>
    </lineage>
</organism>
<protein>
    <recommendedName>
        <fullName evidence="1">DUF2726 domain-containing protein</fullName>
    </recommendedName>
</protein>
<dbReference type="InterPro" id="IPR024402">
    <property type="entry name" value="DUF2726"/>
</dbReference>
<dbReference type="EMBL" id="MTZV01000001">
    <property type="protein sequence ID" value="PCE28702.1"/>
    <property type="molecule type" value="Genomic_DNA"/>
</dbReference>
<feature type="domain" description="DUF2726" evidence="1">
    <location>
        <begin position="36"/>
        <end position="151"/>
    </location>
</feature>
<evidence type="ECO:0000259" key="1">
    <source>
        <dbReference type="Pfam" id="PF10881"/>
    </source>
</evidence>
<accession>A0A2A4F7Q0</accession>
<sequence length="173" mass="18778">MVIIGVLACFIVLIVLGSAGAAKGRRKSGSVSYVRRSLMTSREREFFVLLRAALPVGVEIYAQVSMGALVDVARGARWERNRFDRKVMDFVVCAVGGAVLYVIELDDRSHAGESAQRRDAVKNDICAAAGLPLVRYRSVRTEASTLRADFERFAGVAASVSVGAVWPVLRCDV</sequence>
<dbReference type="AlphaFoldDB" id="A0A2A4F7Q0"/>
<dbReference type="Proteomes" id="UP000218022">
    <property type="component" value="Unassembled WGS sequence"/>
</dbReference>
<reference evidence="2 3" key="1">
    <citation type="submission" date="2017-01" db="EMBL/GenBank/DDBJ databases">
        <title>Whole-Genome Shotgun Sequencing of Two beta-Proteobacterial Species in Search of the Bulgecin Biosynthetic Cluster.</title>
        <authorList>
            <person name="Horsman M.E."/>
            <person name="Marous D.R."/>
            <person name="Li R."/>
            <person name="Oliver R.A."/>
            <person name="Byun B."/>
            <person name="Emrich S.J."/>
            <person name="Boggess B."/>
            <person name="Townsend C.A."/>
            <person name="Mobashery S."/>
        </authorList>
    </citation>
    <scope>NUCLEOTIDE SEQUENCE [LARGE SCALE GENOMIC DNA]</scope>
    <source>
        <strain evidence="2 3">ATCC 31363</strain>
    </source>
</reference>